<evidence type="ECO:0000256" key="1">
    <source>
        <dbReference type="ARBA" id="ARBA00000885"/>
    </source>
</evidence>
<evidence type="ECO:0000256" key="4">
    <source>
        <dbReference type="ARBA" id="ARBA00022679"/>
    </source>
</evidence>
<dbReference type="Gene3D" id="3.30.2160.10">
    <property type="entry name" value="Hect, E3 ligase catalytic domain"/>
    <property type="match status" value="1"/>
</dbReference>
<accession>A0AAN8VRY8</accession>
<dbReference type="Proteomes" id="UP001370490">
    <property type="component" value="Unassembled WGS sequence"/>
</dbReference>
<evidence type="ECO:0000256" key="5">
    <source>
        <dbReference type="ARBA" id="ARBA00022786"/>
    </source>
</evidence>
<dbReference type="Gene3D" id="3.30.2410.10">
    <property type="entry name" value="Hect, E3 ligase catalytic domain"/>
    <property type="match status" value="1"/>
</dbReference>
<dbReference type="InterPro" id="IPR035983">
    <property type="entry name" value="Hect_E3_ubiquitin_ligase"/>
</dbReference>
<dbReference type="EMBL" id="JBAMMX010000010">
    <property type="protein sequence ID" value="KAK6932833.1"/>
    <property type="molecule type" value="Genomic_DNA"/>
</dbReference>
<evidence type="ECO:0000313" key="9">
    <source>
        <dbReference type="Proteomes" id="UP001370490"/>
    </source>
</evidence>
<keyword evidence="5 6" id="KW-0833">Ubl conjugation pathway</keyword>
<keyword evidence="4" id="KW-0808">Transferase</keyword>
<dbReference type="EC" id="2.3.2.26" evidence="3"/>
<keyword evidence="9" id="KW-1185">Reference proteome</keyword>
<name>A0AAN8VRY8_9MAGN</name>
<gene>
    <name evidence="8" type="ORF">RJ641_002457</name>
</gene>
<dbReference type="GO" id="GO:0005737">
    <property type="term" value="C:cytoplasm"/>
    <property type="evidence" value="ECO:0007669"/>
    <property type="project" value="TreeGrafter"/>
</dbReference>
<evidence type="ECO:0000259" key="7">
    <source>
        <dbReference type="PROSITE" id="PS50237"/>
    </source>
</evidence>
<dbReference type="SMART" id="SM00119">
    <property type="entry name" value="HECTc"/>
    <property type="match status" value="1"/>
</dbReference>
<comment type="pathway">
    <text evidence="2">Protein modification; protein ubiquitination.</text>
</comment>
<dbReference type="GO" id="GO:0061630">
    <property type="term" value="F:ubiquitin protein ligase activity"/>
    <property type="evidence" value="ECO:0007669"/>
    <property type="project" value="UniProtKB-EC"/>
</dbReference>
<evidence type="ECO:0000256" key="2">
    <source>
        <dbReference type="ARBA" id="ARBA00004906"/>
    </source>
</evidence>
<dbReference type="InterPro" id="IPR050409">
    <property type="entry name" value="E3_ubiq-protein_ligase"/>
</dbReference>
<dbReference type="AlphaFoldDB" id="A0AAN8VRY8"/>
<dbReference type="GO" id="GO:0006511">
    <property type="term" value="P:ubiquitin-dependent protein catabolic process"/>
    <property type="evidence" value="ECO:0007669"/>
    <property type="project" value="TreeGrafter"/>
</dbReference>
<evidence type="ECO:0000256" key="3">
    <source>
        <dbReference type="ARBA" id="ARBA00012485"/>
    </source>
</evidence>
<protein>
    <recommendedName>
        <fullName evidence="3">HECT-type E3 ubiquitin transferase</fullName>
        <ecNumber evidence="3">2.3.2.26</ecNumber>
    </recommendedName>
</protein>
<sequence>MTNVAMMKCMLLGLLDNTSKVDPLHLQYFSFCGRVIALALMHKVQIGVVFDRLFYLQLAGKDVTLEDIRDADPYLYSSCKKILEMDPKLVDSDALGLTFVSEANELGSIKVVELCTGGKNITVNSMNRGEYVNLLIQHRFVRSISEQVAHFAQGFSDILLDPTQRKFFFQILEPEDFDWMLHGSDSALCIDDWKEHAEYHGYKETDPLILWFWKAVREMTEEQRQVLLFFWTSVKHLPIEGFGGLASKLYIYKASESHERLPSSHTCFYRLCIPPYKSMEALRCAFNIITQEHYGYSFGTW</sequence>
<evidence type="ECO:0000313" key="8">
    <source>
        <dbReference type="EMBL" id="KAK6932833.1"/>
    </source>
</evidence>
<dbReference type="GO" id="GO:0000209">
    <property type="term" value="P:protein polyubiquitination"/>
    <property type="evidence" value="ECO:0007669"/>
    <property type="project" value="TreeGrafter"/>
</dbReference>
<organism evidence="8 9">
    <name type="scientific">Dillenia turbinata</name>
    <dbReference type="NCBI Taxonomy" id="194707"/>
    <lineage>
        <taxon>Eukaryota</taxon>
        <taxon>Viridiplantae</taxon>
        <taxon>Streptophyta</taxon>
        <taxon>Embryophyta</taxon>
        <taxon>Tracheophyta</taxon>
        <taxon>Spermatophyta</taxon>
        <taxon>Magnoliopsida</taxon>
        <taxon>eudicotyledons</taxon>
        <taxon>Gunneridae</taxon>
        <taxon>Pentapetalae</taxon>
        <taxon>Dilleniales</taxon>
        <taxon>Dilleniaceae</taxon>
        <taxon>Dillenia</taxon>
    </lineage>
</organism>
<evidence type="ECO:0000256" key="6">
    <source>
        <dbReference type="PROSITE-ProRule" id="PRU00104"/>
    </source>
</evidence>
<proteinExistence type="predicted"/>
<comment type="catalytic activity">
    <reaction evidence="1">
        <text>S-ubiquitinyl-[E2 ubiquitin-conjugating enzyme]-L-cysteine + [acceptor protein]-L-lysine = [E2 ubiquitin-conjugating enzyme]-L-cysteine + N(6)-ubiquitinyl-[acceptor protein]-L-lysine.</text>
        <dbReference type="EC" id="2.3.2.26"/>
    </reaction>
</comment>
<reference evidence="8 9" key="1">
    <citation type="submission" date="2023-12" db="EMBL/GenBank/DDBJ databases">
        <title>A high-quality genome assembly for Dillenia turbinata (Dilleniales).</title>
        <authorList>
            <person name="Chanderbali A."/>
        </authorList>
    </citation>
    <scope>NUCLEOTIDE SEQUENCE [LARGE SCALE GENOMIC DNA]</scope>
    <source>
        <strain evidence="8">LSX21</strain>
        <tissue evidence="8">Leaf</tissue>
    </source>
</reference>
<feature type="domain" description="HECT" evidence="7">
    <location>
        <begin position="1"/>
        <end position="299"/>
    </location>
</feature>
<dbReference type="InterPro" id="IPR000569">
    <property type="entry name" value="HECT_dom"/>
</dbReference>
<feature type="active site" description="Glycyl thioester intermediate" evidence="6">
    <location>
        <position position="267"/>
    </location>
</feature>
<dbReference type="Pfam" id="PF00632">
    <property type="entry name" value="HECT"/>
    <property type="match status" value="1"/>
</dbReference>
<dbReference type="PANTHER" id="PTHR11254">
    <property type="entry name" value="HECT DOMAIN UBIQUITIN-PROTEIN LIGASE"/>
    <property type="match status" value="1"/>
</dbReference>
<dbReference type="SUPFAM" id="SSF56204">
    <property type="entry name" value="Hect, E3 ligase catalytic domain"/>
    <property type="match status" value="1"/>
</dbReference>
<dbReference type="PROSITE" id="PS50237">
    <property type="entry name" value="HECT"/>
    <property type="match status" value="1"/>
</dbReference>
<dbReference type="FunFam" id="3.30.2410.10:FF:000020">
    <property type="entry name" value="E3 ubiquitin-protein ligase UPL5"/>
    <property type="match status" value="1"/>
</dbReference>
<dbReference type="PANTHER" id="PTHR11254:SF424">
    <property type="entry name" value="E3 UBIQUITIN-PROTEIN LIGASE UPL5"/>
    <property type="match status" value="1"/>
</dbReference>
<comment type="caution">
    <text evidence="8">The sequence shown here is derived from an EMBL/GenBank/DDBJ whole genome shotgun (WGS) entry which is preliminary data.</text>
</comment>